<sequence length="36" mass="3943">MPCAQLPCCIGLFDQPGLEPTLYSSLPHPAILICWN</sequence>
<reference evidence="1" key="1">
    <citation type="submission" date="2014-09" db="EMBL/GenBank/DDBJ databases">
        <authorList>
            <person name="Magalhaes I.L.F."/>
            <person name="Oliveira U."/>
            <person name="Santos F.R."/>
            <person name="Vidigal T.H.D.A."/>
            <person name="Brescovit A.D."/>
            <person name="Santos A.J."/>
        </authorList>
    </citation>
    <scope>NUCLEOTIDE SEQUENCE</scope>
    <source>
        <tissue evidence="1">Shoot tissue taken approximately 20 cm above the soil surface</tissue>
    </source>
</reference>
<dbReference type="AlphaFoldDB" id="A0A0A9A8D2"/>
<organism evidence="1">
    <name type="scientific">Arundo donax</name>
    <name type="common">Giant reed</name>
    <name type="synonym">Donax arundinaceus</name>
    <dbReference type="NCBI Taxonomy" id="35708"/>
    <lineage>
        <taxon>Eukaryota</taxon>
        <taxon>Viridiplantae</taxon>
        <taxon>Streptophyta</taxon>
        <taxon>Embryophyta</taxon>
        <taxon>Tracheophyta</taxon>
        <taxon>Spermatophyta</taxon>
        <taxon>Magnoliopsida</taxon>
        <taxon>Liliopsida</taxon>
        <taxon>Poales</taxon>
        <taxon>Poaceae</taxon>
        <taxon>PACMAD clade</taxon>
        <taxon>Arundinoideae</taxon>
        <taxon>Arundineae</taxon>
        <taxon>Arundo</taxon>
    </lineage>
</organism>
<evidence type="ECO:0000313" key="1">
    <source>
        <dbReference type="EMBL" id="JAD45250.1"/>
    </source>
</evidence>
<name>A0A0A9A8D2_ARUDO</name>
<reference evidence="1" key="2">
    <citation type="journal article" date="2015" name="Data Brief">
        <title>Shoot transcriptome of the giant reed, Arundo donax.</title>
        <authorList>
            <person name="Barrero R.A."/>
            <person name="Guerrero F.D."/>
            <person name="Moolhuijzen P."/>
            <person name="Goolsby J.A."/>
            <person name="Tidwell J."/>
            <person name="Bellgard S.E."/>
            <person name="Bellgard M.I."/>
        </authorList>
    </citation>
    <scope>NUCLEOTIDE SEQUENCE</scope>
    <source>
        <tissue evidence="1">Shoot tissue taken approximately 20 cm above the soil surface</tissue>
    </source>
</reference>
<proteinExistence type="predicted"/>
<dbReference type="EMBL" id="GBRH01252645">
    <property type="protein sequence ID" value="JAD45250.1"/>
    <property type="molecule type" value="Transcribed_RNA"/>
</dbReference>
<accession>A0A0A9A8D2</accession>
<protein>
    <submittedName>
        <fullName evidence="1">Uncharacterized protein</fullName>
    </submittedName>
</protein>